<dbReference type="PANTHER" id="PTHR43211">
    <property type="entry name" value="FUMARYLACETOACETATE HYDROLASE"/>
    <property type="match status" value="1"/>
</dbReference>
<dbReference type="Gene3D" id="3.90.850.10">
    <property type="entry name" value="Fumarylacetoacetase-like, C-terminal domain"/>
    <property type="match status" value="1"/>
</dbReference>
<evidence type="ECO:0000259" key="1">
    <source>
        <dbReference type="Pfam" id="PF01557"/>
    </source>
</evidence>
<dbReference type="InterPro" id="IPR036663">
    <property type="entry name" value="Fumarylacetoacetase_C_sf"/>
</dbReference>
<keyword evidence="3" id="KW-1185">Reference proteome</keyword>
<reference evidence="2 3" key="1">
    <citation type="submission" date="2019-07" db="EMBL/GenBank/DDBJ databases">
        <title>Whole genome shotgun sequence of Agrococcus baldri NBRC 103055.</title>
        <authorList>
            <person name="Hosoyama A."/>
            <person name="Uohara A."/>
            <person name="Ohji S."/>
            <person name="Ichikawa N."/>
        </authorList>
    </citation>
    <scope>NUCLEOTIDE SEQUENCE [LARGE SCALE GENOMIC DNA]</scope>
    <source>
        <strain evidence="2 3">NBRC 103055</strain>
    </source>
</reference>
<dbReference type="PANTHER" id="PTHR43211:SF1">
    <property type="entry name" value="BLL6422 PROTEIN"/>
    <property type="match status" value="1"/>
</dbReference>
<gene>
    <name evidence="2" type="ORF">ABA31_04780</name>
</gene>
<dbReference type="GO" id="GO:0003824">
    <property type="term" value="F:catalytic activity"/>
    <property type="evidence" value="ECO:0007669"/>
    <property type="project" value="InterPro"/>
</dbReference>
<evidence type="ECO:0000313" key="2">
    <source>
        <dbReference type="EMBL" id="GEK79127.1"/>
    </source>
</evidence>
<protein>
    <submittedName>
        <fullName evidence="2">Fumarylacetoacetase</fullName>
    </submittedName>
</protein>
<dbReference type="Pfam" id="PF01557">
    <property type="entry name" value="FAA_hydrolase"/>
    <property type="match status" value="1"/>
</dbReference>
<dbReference type="InterPro" id="IPR011234">
    <property type="entry name" value="Fumarylacetoacetase-like_C"/>
</dbReference>
<dbReference type="EMBL" id="BJUU01000002">
    <property type="protein sequence ID" value="GEK79127.1"/>
    <property type="molecule type" value="Genomic_DNA"/>
</dbReference>
<sequence>MRIGRVELSDGSVATGVIGDERITLVGPDDPAFLIELLNDPQRPVDGDEIEAAGARLLAPIERPPSVRDFMIFEEHVANARQRTGRDVPDAWYQAPAFYFSNPAGIQGPDTDVRRPKGSRALDLELEVAAIIGTEVQDIDADDPRALDAIAGFVLMNDWSARDLQMGEMKVGLGPVKGKDFATSIGPWIVTKDELGTVTDGRWSCRVDAYVADRHVGGADIATAHFGWNQVVARASENTRLVPGDILGSGTVGTGCLIELRELGKRDENPWLRDGDVVELRGGPLGTLRNTIVGSDAAGGGRSHAVRAR</sequence>
<dbReference type="AlphaFoldDB" id="A0AA87UW49"/>
<proteinExistence type="predicted"/>
<organism evidence="2 3">
    <name type="scientific">Agrococcus baldri</name>
    <dbReference type="NCBI Taxonomy" id="153730"/>
    <lineage>
        <taxon>Bacteria</taxon>
        <taxon>Bacillati</taxon>
        <taxon>Actinomycetota</taxon>
        <taxon>Actinomycetes</taxon>
        <taxon>Micrococcales</taxon>
        <taxon>Microbacteriaceae</taxon>
        <taxon>Agrococcus</taxon>
    </lineage>
</organism>
<dbReference type="RefSeq" id="WP_318279034.1">
    <property type="nucleotide sequence ID" value="NZ_BJUU01000002.1"/>
</dbReference>
<feature type="domain" description="Fumarylacetoacetase-like C-terminal" evidence="1">
    <location>
        <begin position="70"/>
        <end position="293"/>
    </location>
</feature>
<dbReference type="Proteomes" id="UP000321749">
    <property type="component" value="Unassembled WGS sequence"/>
</dbReference>
<accession>A0AA87UW49</accession>
<evidence type="ECO:0000313" key="3">
    <source>
        <dbReference type="Proteomes" id="UP000321749"/>
    </source>
</evidence>
<comment type="caution">
    <text evidence="2">The sequence shown here is derived from an EMBL/GenBank/DDBJ whole genome shotgun (WGS) entry which is preliminary data.</text>
</comment>
<dbReference type="SUPFAM" id="SSF56529">
    <property type="entry name" value="FAH"/>
    <property type="match status" value="1"/>
</dbReference>
<name>A0AA87UW49_9MICO</name>